<comment type="caution">
    <text evidence="1">The sequence shown here is derived from an EMBL/GenBank/DDBJ whole genome shotgun (WGS) entry which is preliminary data.</text>
</comment>
<dbReference type="Proteomes" id="UP000191672">
    <property type="component" value="Unassembled WGS sequence"/>
</dbReference>
<dbReference type="AlphaFoldDB" id="A0A1V6QDR3"/>
<reference evidence="2" key="1">
    <citation type="journal article" date="2017" name="Nat. Microbiol.">
        <title>Global analysis of biosynthetic gene clusters reveals vast potential of secondary metabolite production in Penicillium species.</title>
        <authorList>
            <person name="Nielsen J.C."/>
            <person name="Grijseels S."/>
            <person name="Prigent S."/>
            <person name="Ji B."/>
            <person name="Dainat J."/>
            <person name="Nielsen K.F."/>
            <person name="Frisvad J.C."/>
            <person name="Workman M."/>
            <person name="Nielsen J."/>
        </authorList>
    </citation>
    <scope>NUCLEOTIDE SEQUENCE [LARGE SCALE GENOMIC DNA]</scope>
    <source>
        <strain evidence="2">IBT 31811</strain>
    </source>
</reference>
<proteinExistence type="predicted"/>
<accession>A0A1V6QDR3</accession>
<gene>
    <name evidence="1" type="ORF">PENANT_c006G00967</name>
</gene>
<evidence type="ECO:0000313" key="1">
    <source>
        <dbReference type="EMBL" id="OQD87016.1"/>
    </source>
</evidence>
<dbReference type="EMBL" id="MDYN01000006">
    <property type="protein sequence ID" value="OQD87016.1"/>
    <property type="molecule type" value="Genomic_DNA"/>
</dbReference>
<keyword evidence="2" id="KW-1185">Reference proteome</keyword>
<evidence type="ECO:0000313" key="2">
    <source>
        <dbReference type="Proteomes" id="UP000191672"/>
    </source>
</evidence>
<sequence length="47" mass="5221">MGNKHLKSQRCGAKTRQKCAGCKDSPEYHAGNAPDVYYCSNDCLKKD</sequence>
<dbReference type="Gene3D" id="6.10.140.2220">
    <property type="match status" value="1"/>
</dbReference>
<organism evidence="1 2">
    <name type="scientific">Penicillium antarcticum</name>
    <dbReference type="NCBI Taxonomy" id="416450"/>
    <lineage>
        <taxon>Eukaryota</taxon>
        <taxon>Fungi</taxon>
        <taxon>Dikarya</taxon>
        <taxon>Ascomycota</taxon>
        <taxon>Pezizomycotina</taxon>
        <taxon>Eurotiomycetes</taxon>
        <taxon>Eurotiomycetidae</taxon>
        <taxon>Eurotiales</taxon>
        <taxon>Aspergillaceae</taxon>
        <taxon>Penicillium</taxon>
    </lineage>
</organism>
<protein>
    <submittedName>
        <fullName evidence="1">Uncharacterized protein</fullName>
    </submittedName>
</protein>
<name>A0A1V6QDR3_9EURO</name>